<gene>
    <name evidence="1" type="ORF">SAMN05216324_103233</name>
</gene>
<dbReference type="OrthoDB" id="894042at2"/>
<accession>A0A1K2IL13</accession>
<reference evidence="2" key="1">
    <citation type="submission" date="2016-10" db="EMBL/GenBank/DDBJ databases">
        <authorList>
            <person name="Varghese N."/>
            <person name="Submissions S."/>
        </authorList>
    </citation>
    <scope>NUCLEOTIDE SEQUENCE [LARGE SCALE GENOMIC DNA]</scope>
    <source>
        <strain evidence="2">SUR2</strain>
    </source>
</reference>
<evidence type="ECO:0000313" key="2">
    <source>
        <dbReference type="Proteomes" id="UP000182034"/>
    </source>
</evidence>
<keyword evidence="2" id="KW-1185">Reference proteome</keyword>
<dbReference type="AlphaFoldDB" id="A0A1K2IL13"/>
<proteinExistence type="predicted"/>
<dbReference type="EMBL" id="FPKW01000003">
    <property type="protein sequence ID" value="SFZ92363.1"/>
    <property type="molecule type" value="Genomic_DNA"/>
</dbReference>
<name>A0A1K2IL13_9FLAO</name>
<dbReference type="Proteomes" id="UP000182034">
    <property type="component" value="Unassembled WGS sequence"/>
</dbReference>
<dbReference type="STRING" id="1612149.SAMN05216324_103233"/>
<organism evidence="1 2">
    <name type="scientific">Chryseobacterium limigenitum</name>
    <dbReference type="NCBI Taxonomy" id="1612149"/>
    <lineage>
        <taxon>Bacteria</taxon>
        <taxon>Pseudomonadati</taxon>
        <taxon>Bacteroidota</taxon>
        <taxon>Flavobacteriia</taxon>
        <taxon>Flavobacteriales</taxon>
        <taxon>Weeksellaceae</taxon>
        <taxon>Chryseobacterium group</taxon>
        <taxon>Chryseobacterium</taxon>
    </lineage>
</organism>
<evidence type="ECO:0000313" key="1">
    <source>
        <dbReference type="EMBL" id="SFZ92363.1"/>
    </source>
</evidence>
<protein>
    <submittedName>
        <fullName evidence="1">Uncharacterized protein</fullName>
    </submittedName>
</protein>
<sequence>MRKFISIILLSFYLVSTTELYQLLKIPVLIEHFIEHKEQNAEITLMSFLKMHYDHPVKDADYQTDQKLPFIAHSFPLALVFTISPNITFEVKKQIITDHHEKVYSYDEPFYDKGALHSIWQPPKYC</sequence>
<dbReference type="RefSeq" id="WP_072408159.1">
    <property type="nucleotide sequence ID" value="NZ_FPKW01000003.1"/>
</dbReference>